<dbReference type="EMBL" id="JAIXNE010000002">
    <property type="protein sequence ID" value="MCA6075640.1"/>
    <property type="molecule type" value="Genomic_DNA"/>
</dbReference>
<accession>A0A9X1HR08</accession>
<evidence type="ECO:0000313" key="2">
    <source>
        <dbReference type="Proteomes" id="UP001139409"/>
    </source>
</evidence>
<dbReference type="AlphaFoldDB" id="A0A9X1HR08"/>
<sequence>MKEYYQDDSARIYYDRELNALFLEYTGRVKNEEHFIQINTAVLNAFRELDTHKFVADIRKMGVISLNSQRWVVDVLLPGMMDHLKGKKLYHAQLLDPSEVFSKVSAGNIRNKSTTVDTGFEVHQFSDESVLREQLAANA</sequence>
<proteinExistence type="predicted"/>
<reference evidence="1" key="1">
    <citation type="submission" date="2021-09" db="EMBL/GenBank/DDBJ databases">
        <title>Fulvivirga sp. isolated from coastal sediment.</title>
        <authorList>
            <person name="Yu H."/>
        </authorList>
    </citation>
    <scope>NUCLEOTIDE SEQUENCE</scope>
    <source>
        <strain evidence="1">1062</strain>
    </source>
</reference>
<dbReference type="Proteomes" id="UP001139409">
    <property type="component" value="Unassembled WGS sequence"/>
</dbReference>
<protein>
    <submittedName>
        <fullName evidence="1">Uncharacterized protein</fullName>
    </submittedName>
</protein>
<keyword evidence="2" id="KW-1185">Reference proteome</keyword>
<dbReference type="RefSeq" id="WP_225698737.1">
    <property type="nucleotide sequence ID" value="NZ_JAIXNE010000002.1"/>
</dbReference>
<gene>
    <name evidence="1" type="ORF">LDX50_12235</name>
</gene>
<organism evidence="1 2">
    <name type="scientific">Fulvivirga sedimenti</name>
    <dbReference type="NCBI Taxonomy" id="2879465"/>
    <lineage>
        <taxon>Bacteria</taxon>
        <taxon>Pseudomonadati</taxon>
        <taxon>Bacteroidota</taxon>
        <taxon>Cytophagia</taxon>
        <taxon>Cytophagales</taxon>
        <taxon>Fulvivirgaceae</taxon>
        <taxon>Fulvivirga</taxon>
    </lineage>
</organism>
<evidence type="ECO:0000313" key="1">
    <source>
        <dbReference type="EMBL" id="MCA6075640.1"/>
    </source>
</evidence>
<name>A0A9X1HR08_9BACT</name>
<comment type="caution">
    <text evidence="1">The sequence shown here is derived from an EMBL/GenBank/DDBJ whole genome shotgun (WGS) entry which is preliminary data.</text>
</comment>